<feature type="chain" id="PRO_5007453333" description="Porin" evidence="1">
    <location>
        <begin position="30"/>
        <end position="78"/>
    </location>
</feature>
<evidence type="ECO:0000256" key="1">
    <source>
        <dbReference type="SAM" id="SignalP"/>
    </source>
</evidence>
<dbReference type="STRING" id="59750.AWC31_15065"/>
<feature type="signal peptide" evidence="1">
    <location>
        <begin position="1"/>
        <end position="29"/>
    </location>
</feature>
<evidence type="ECO:0000313" key="5">
    <source>
        <dbReference type="Proteomes" id="UP000193964"/>
    </source>
</evidence>
<keyword evidence="4" id="KW-1185">Reference proteome</keyword>
<accession>A0A132PJW1</accession>
<name>A0A132PJW1_9MYCO</name>
<evidence type="ECO:0000313" key="2">
    <source>
        <dbReference type="EMBL" id="KWX22593.1"/>
    </source>
</evidence>
<organism evidence="2 4">
    <name type="scientific">Mycolicibacterium wolinskyi</name>
    <dbReference type="NCBI Taxonomy" id="59750"/>
    <lineage>
        <taxon>Bacteria</taxon>
        <taxon>Bacillati</taxon>
        <taxon>Actinomycetota</taxon>
        <taxon>Actinomycetes</taxon>
        <taxon>Mycobacteriales</taxon>
        <taxon>Mycobacteriaceae</taxon>
        <taxon>Mycolicibacterium</taxon>
    </lineage>
</organism>
<reference evidence="3 5" key="2">
    <citation type="submission" date="2016-01" db="EMBL/GenBank/DDBJ databases">
        <title>The new phylogeny of the genus Mycobacterium.</title>
        <authorList>
            <person name="Tarcisio F."/>
            <person name="Conor M."/>
            <person name="Antonella G."/>
            <person name="Elisabetta G."/>
            <person name="Giulia F.S."/>
            <person name="Sara T."/>
            <person name="Anna F."/>
            <person name="Clotilde B."/>
            <person name="Roberto B."/>
            <person name="Veronica D.S."/>
            <person name="Fabio R."/>
            <person name="Monica P."/>
            <person name="Olivier J."/>
            <person name="Enrico T."/>
            <person name="Nicola S."/>
        </authorList>
    </citation>
    <scope>NUCLEOTIDE SEQUENCE [LARGE SCALE GENOMIC DNA]</scope>
    <source>
        <strain evidence="3 5">ATCC 700010</strain>
    </source>
</reference>
<keyword evidence="1" id="KW-0732">Signal</keyword>
<dbReference type="PATRIC" id="fig|59750.3.peg.1129"/>
<evidence type="ECO:0008006" key="6">
    <source>
        <dbReference type="Google" id="ProtNLM"/>
    </source>
</evidence>
<evidence type="ECO:0000313" key="4">
    <source>
        <dbReference type="Proteomes" id="UP000070612"/>
    </source>
</evidence>
<dbReference type="EMBL" id="LQQA01000006">
    <property type="protein sequence ID" value="ORX17756.1"/>
    <property type="molecule type" value="Genomic_DNA"/>
</dbReference>
<evidence type="ECO:0000313" key="3">
    <source>
        <dbReference type="EMBL" id="ORX17756.1"/>
    </source>
</evidence>
<dbReference type="Proteomes" id="UP000193964">
    <property type="component" value="Unassembled WGS sequence"/>
</dbReference>
<gene>
    <name evidence="2" type="ORF">AFM11_18975</name>
    <name evidence="3" type="ORF">AWC31_15065</name>
</gene>
<proteinExistence type="predicted"/>
<sequence length="78" mass="7951">MKMPLKFIAPWLAAAAIGGAVAFAPVASAADTNTHSQVSGTDPLVPVGTDPVIPYRLGYVDSNHDEANTTGGGVDLPF</sequence>
<dbReference type="AlphaFoldDB" id="A0A132PJW1"/>
<dbReference type="Proteomes" id="UP000070612">
    <property type="component" value="Unassembled WGS sequence"/>
</dbReference>
<comment type="caution">
    <text evidence="2">The sequence shown here is derived from an EMBL/GenBank/DDBJ whole genome shotgun (WGS) entry which is preliminary data.</text>
</comment>
<reference evidence="2 4" key="1">
    <citation type="submission" date="2015-07" db="EMBL/GenBank/DDBJ databases">
        <title>A draft genome sequence of Mycobacterium wolinskyi.</title>
        <authorList>
            <person name="de Man T.J."/>
            <person name="Perry K.A."/>
            <person name="Coulliette A.D."/>
            <person name="Jensen B."/>
            <person name="Toney N.C."/>
            <person name="Limbago B.M."/>
            <person name="Noble-Wang J."/>
        </authorList>
    </citation>
    <scope>NUCLEOTIDE SEQUENCE [LARGE SCALE GENOMIC DNA]</scope>
    <source>
        <strain evidence="2 4">CDC_01</strain>
    </source>
</reference>
<dbReference type="EMBL" id="LGTW01000012">
    <property type="protein sequence ID" value="KWX22593.1"/>
    <property type="molecule type" value="Genomic_DNA"/>
</dbReference>
<dbReference type="RefSeq" id="WP_067851581.1">
    <property type="nucleotide sequence ID" value="NZ_JACKUA010000019.1"/>
</dbReference>
<dbReference type="OrthoDB" id="4641704at2"/>
<protein>
    <recommendedName>
        <fullName evidence="6">Porin</fullName>
    </recommendedName>
</protein>